<comment type="pathway">
    <text evidence="2">Quinol/quinone metabolism; menaquinone biosynthesis.</text>
</comment>
<evidence type="ECO:0000256" key="6">
    <source>
        <dbReference type="ARBA" id="ARBA00022989"/>
    </source>
</evidence>
<feature type="transmembrane region" description="Helical" evidence="9">
    <location>
        <begin position="191"/>
        <end position="209"/>
    </location>
</feature>
<dbReference type="InterPro" id="IPR000537">
    <property type="entry name" value="UbiA_prenyltransferase"/>
</dbReference>
<evidence type="ECO:0000256" key="4">
    <source>
        <dbReference type="ARBA" id="ARBA00022679"/>
    </source>
</evidence>
<comment type="subcellular location">
    <subcellularLocation>
        <location evidence="1">Membrane</location>
        <topology evidence="1">Multi-pass membrane protein</topology>
    </subcellularLocation>
</comment>
<feature type="transmembrane region" description="Helical" evidence="9">
    <location>
        <begin position="52"/>
        <end position="73"/>
    </location>
</feature>
<name>A0A6J4MED4_9ACTN</name>
<dbReference type="EMBL" id="CADCUB010000166">
    <property type="protein sequence ID" value="CAA9357365.1"/>
    <property type="molecule type" value="Genomic_DNA"/>
</dbReference>
<evidence type="ECO:0008006" key="11">
    <source>
        <dbReference type="Google" id="ProtNLM"/>
    </source>
</evidence>
<dbReference type="Pfam" id="PF01040">
    <property type="entry name" value="UbiA"/>
    <property type="match status" value="1"/>
</dbReference>
<feature type="transmembrane region" description="Helical" evidence="9">
    <location>
        <begin position="136"/>
        <end position="156"/>
    </location>
</feature>
<dbReference type="Gene3D" id="1.10.357.140">
    <property type="entry name" value="UbiA prenyltransferase"/>
    <property type="match status" value="1"/>
</dbReference>
<feature type="compositionally biased region" description="Low complexity" evidence="8">
    <location>
        <begin position="1"/>
        <end position="16"/>
    </location>
</feature>
<dbReference type="GO" id="GO:0016020">
    <property type="term" value="C:membrane"/>
    <property type="evidence" value="ECO:0007669"/>
    <property type="project" value="UniProtKB-SubCell"/>
</dbReference>
<reference evidence="10" key="1">
    <citation type="submission" date="2020-02" db="EMBL/GenBank/DDBJ databases">
        <authorList>
            <person name="Meier V. D."/>
        </authorList>
    </citation>
    <scope>NUCLEOTIDE SEQUENCE</scope>
    <source>
        <strain evidence="10">AVDCRST_MAG07</strain>
    </source>
</reference>
<gene>
    <name evidence="10" type="ORF">AVDCRST_MAG07-3466</name>
</gene>
<dbReference type="CDD" id="cd13962">
    <property type="entry name" value="PT_UbiA_UBIAD1"/>
    <property type="match status" value="1"/>
</dbReference>
<dbReference type="PANTHER" id="PTHR13929">
    <property type="entry name" value="1,4-DIHYDROXY-2-NAPHTHOATE OCTAPRENYLTRANSFERASE"/>
    <property type="match status" value="1"/>
</dbReference>
<keyword evidence="3" id="KW-0474">Menaquinone biosynthesis</keyword>
<feature type="transmembrane region" description="Helical" evidence="9">
    <location>
        <begin position="339"/>
        <end position="357"/>
    </location>
</feature>
<dbReference type="GO" id="GO:0009234">
    <property type="term" value="P:menaquinone biosynthetic process"/>
    <property type="evidence" value="ECO:0007669"/>
    <property type="project" value="UniProtKB-UniPathway"/>
</dbReference>
<evidence type="ECO:0000256" key="8">
    <source>
        <dbReference type="SAM" id="MobiDB-lite"/>
    </source>
</evidence>
<keyword evidence="6 9" id="KW-1133">Transmembrane helix</keyword>
<organism evidence="10">
    <name type="scientific">uncultured Frankineae bacterium</name>
    <dbReference type="NCBI Taxonomy" id="437475"/>
    <lineage>
        <taxon>Bacteria</taxon>
        <taxon>Bacillati</taxon>
        <taxon>Actinomycetota</taxon>
        <taxon>Actinomycetes</taxon>
        <taxon>Frankiales</taxon>
        <taxon>environmental samples</taxon>
    </lineage>
</organism>
<dbReference type="InterPro" id="IPR044878">
    <property type="entry name" value="UbiA_sf"/>
</dbReference>
<feature type="region of interest" description="Disordered" evidence="8">
    <location>
        <begin position="1"/>
        <end position="22"/>
    </location>
</feature>
<dbReference type="InterPro" id="IPR026046">
    <property type="entry name" value="UBIAD1"/>
</dbReference>
<keyword evidence="4" id="KW-0808">Transferase</keyword>
<dbReference type="AlphaFoldDB" id="A0A6J4MED4"/>
<feature type="transmembrane region" description="Helical" evidence="9">
    <location>
        <begin position="265"/>
        <end position="295"/>
    </location>
</feature>
<proteinExistence type="predicted"/>
<evidence type="ECO:0000256" key="2">
    <source>
        <dbReference type="ARBA" id="ARBA00004863"/>
    </source>
</evidence>
<feature type="transmembrane region" description="Helical" evidence="9">
    <location>
        <begin position="79"/>
        <end position="97"/>
    </location>
</feature>
<dbReference type="PANTHER" id="PTHR13929:SF0">
    <property type="entry name" value="UBIA PRENYLTRANSFERASE DOMAIN-CONTAINING PROTEIN 1"/>
    <property type="match status" value="1"/>
</dbReference>
<dbReference type="GO" id="GO:0004659">
    <property type="term" value="F:prenyltransferase activity"/>
    <property type="evidence" value="ECO:0007669"/>
    <property type="project" value="InterPro"/>
</dbReference>
<sequence>MSSRAATRSRTTRLLAPPKPGRRGAWAYALRTTNPPPGRDPRTLDPVTKWLVATRAAVLPMTLFAGLVAGLLAVRAEGFSWPLYLLALLGIVLAHTCNNIMNDLSDTDAGLDTDGYPRALYAPHPILSGMLRRRSLGLAVIGLNLADLVIMVVLALQRGWPVVVFAVTGLVLSIAYTSPPLRLKKRGLGELDVLVTWGPLMIAGTYFSAVGSLPWQVWVASVPYGLLCTSVLMGKHIDKIPYDAPTGTRTLPVVLGDARARGATIALLVAFYATTGLAVAVGALPWPVLLVALALPLLRTVSRALRSPRPDEPPPGFPVWPLWFAAIMFVHVRRAGGLLVLGLALAAVFEVGLPLGLRG</sequence>
<evidence type="ECO:0000256" key="5">
    <source>
        <dbReference type="ARBA" id="ARBA00022692"/>
    </source>
</evidence>
<keyword evidence="5 9" id="KW-0812">Transmembrane</keyword>
<accession>A0A6J4MED4</accession>
<evidence type="ECO:0000256" key="1">
    <source>
        <dbReference type="ARBA" id="ARBA00004141"/>
    </source>
</evidence>
<dbReference type="UniPathway" id="UPA00079"/>
<evidence type="ECO:0000256" key="9">
    <source>
        <dbReference type="SAM" id="Phobius"/>
    </source>
</evidence>
<feature type="transmembrane region" description="Helical" evidence="9">
    <location>
        <begin position="162"/>
        <end position="179"/>
    </location>
</feature>
<evidence type="ECO:0000256" key="3">
    <source>
        <dbReference type="ARBA" id="ARBA00022428"/>
    </source>
</evidence>
<dbReference type="GO" id="GO:0042371">
    <property type="term" value="P:vitamin K biosynthetic process"/>
    <property type="evidence" value="ECO:0007669"/>
    <property type="project" value="TreeGrafter"/>
</dbReference>
<keyword evidence="7 9" id="KW-0472">Membrane</keyword>
<protein>
    <recommendedName>
        <fullName evidence="11">Prenyltransferase</fullName>
    </recommendedName>
</protein>
<evidence type="ECO:0000256" key="7">
    <source>
        <dbReference type="ARBA" id="ARBA00023136"/>
    </source>
</evidence>
<evidence type="ECO:0000313" key="10">
    <source>
        <dbReference type="EMBL" id="CAA9357365.1"/>
    </source>
</evidence>